<dbReference type="Proteomes" id="UP001596305">
    <property type="component" value="Unassembled WGS sequence"/>
</dbReference>
<reference evidence="2" key="1">
    <citation type="journal article" date="2019" name="Int. J. Syst. Evol. Microbiol.">
        <title>The Global Catalogue of Microorganisms (GCM) 10K type strain sequencing project: providing services to taxonomists for standard genome sequencing and annotation.</title>
        <authorList>
            <consortium name="The Broad Institute Genomics Platform"/>
            <consortium name="The Broad Institute Genome Sequencing Center for Infectious Disease"/>
            <person name="Wu L."/>
            <person name="Ma J."/>
        </authorList>
    </citation>
    <scope>NUCLEOTIDE SEQUENCE [LARGE SCALE GENOMIC DNA]</scope>
    <source>
        <strain evidence="2">CCUG 47105</strain>
    </source>
</reference>
<evidence type="ECO:0000313" key="2">
    <source>
        <dbReference type="Proteomes" id="UP001596305"/>
    </source>
</evidence>
<name>A0ABW1XAC1_9CELL</name>
<keyword evidence="2" id="KW-1185">Reference proteome</keyword>
<accession>A0ABW1XAC1</accession>
<sequence length="171" mass="18419">MTETRWWKYVQELIAGDTAQDAAAKAGFDKSAFSRWKKGANADAAFALKLARAYHANVLEALVAAGLITEEEAGLKHVEVGKADVLRSISDLELAEEILRRVQAASSPELEEPLDDAHPAVQNVLAKPHEAENVVSGRFGSAGSRRYALDAAALERKTSHLDEAAASEELP</sequence>
<gene>
    <name evidence="1" type="ORF">ACFP71_07650</name>
</gene>
<organism evidence="1 2">
    <name type="scientific">Oerskovia paurometabola</name>
    <dbReference type="NCBI Taxonomy" id="162170"/>
    <lineage>
        <taxon>Bacteria</taxon>
        <taxon>Bacillati</taxon>
        <taxon>Actinomycetota</taxon>
        <taxon>Actinomycetes</taxon>
        <taxon>Micrococcales</taxon>
        <taxon>Cellulomonadaceae</taxon>
        <taxon>Oerskovia</taxon>
    </lineage>
</organism>
<protein>
    <submittedName>
        <fullName evidence="1">Uncharacterized protein</fullName>
    </submittedName>
</protein>
<proteinExistence type="predicted"/>
<dbReference type="EMBL" id="JBHSTM010000004">
    <property type="protein sequence ID" value="MFC6424694.1"/>
    <property type="molecule type" value="Genomic_DNA"/>
</dbReference>
<comment type="caution">
    <text evidence="1">The sequence shown here is derived from an EMBL/GenBank/DDBJ whole genome shotgun (WGS) entry which is preliminary data.</text>
</comment>
<evidence type="ECO:0000313" key="1">
    <source>
        <dbReference type="EMBL" id="MFC6424694.1"/>
    </source>
</evidence>